<dbReference type="EMBL" id="JAQQAL010000011">
    <property type="protein sequence ID" value="MDC7226259.1"/>
    <property type="molecule type" value="Genomic_DNA"/>
</dbReference>
<proteinExistence type="predicted"/>
<dbReference type="Proteomes" id="UP001221217">
    <property type="component" value="Unassembled WGS sequence"/>
</dbReference>
<evidence type="ECO:0000313" key="2">
    <source>
        <dbReference type="Proteomes" id="UP001221217"/>
    </source>
</evidence>
<reference evidence="1 2" key="1">
    <citation type="submission" date="2022-12" db="EMBL/GenBank/DDBJ databases">
        <title>Metagenome assembled genome from gulf of manar.</title>
        <authorList>
            <person name="Kohli P."/>
            <person name="Pk S."/>
            <person name="Venkata Ramana C."/>
            <person name="Sasikala C."/>
        </authorList>
    </citation>
    <scope>NUCLEOTIDE SEQUENCE [LARGE SCALE GENOMIC DNA]</scope>
    <source>
        <strain evidence="1">JB008</strain>
    </source>
</reference>
<accession>A0AAJ1IBP8</accession>
<dbReference type="Pfam" id="PF01946">
    <property type="entry name" value="Thi4"/>
    <property type="match status" value="1"/>
</dbReference>
<dbReference type="InterPro" id="IPR036188">
    <property type="entry name" value="FAD/NAD-bd_sf"/>
</dbReference>
<dbReference type="AlphaFoldDB" id="A0AAJ1IBP8"/>
<dbReference type="PIRSF" id="PIRSF038984">
    <property type="entry name" value="FAD_binding_protein"/>
    <property type="match status" value="1"/>
</dbReference>
<dbReference type="InterPro" id="IPR028348">
    <property type="entry name" value="FAD-binding_protein"/>
</dbReference>
<sequence>MEKYDVIIVGSGPAGLGAAFHLLKKNSNLKIMMLEREKVSTGGLRNDCKMNFTFPIGFPLENWTREQAEHYLEMVIHELKPDIFKKKNLSTYFKRAENLGVELLDIKQTHLGTDGGLRLIKQLIAELQECGVDIKLETEMTGIDAAGKSIITDKGEFRYEKLLIAPGRKGFRFLQSVMDSLEVQYIDHIVDIGVRIETKLENYPIVTDYYDPKFLFPDKVRTFCTNSGAAHVVREKYGTASGKPYFSVNGHAFSGDRAPNGLVNFAMLKTVTFTQPLASGQEFAENLGLQAMLMGGGKPIMQRVGDFRLGKRSKAESFNDDLYNFEPTQPNCTPGDISLSMPAKILRGIWKSMKALDTIIPGVLHPGTIMYYPEIKLYANKPEYLDGNFKAYDNIYFAGDGAGTSRGITAAWASGIRAAEGILG</sequence>
<evidence type="ECO:0000313" key="1">
    <source>
        <dbReference type="EMBL" id="MDC7226259.1"/>
    </source>
</evidence>
<dbReference type="PANTHER" id="PTHR43106:SF1">
    <property type="entry name" value="DEHYDROGENASE-RELATED"/>
    <property type="match status" value="1"/>
</dbReference>
<comment type="caution">
    <text evidence="1">The sequence shown here is derived from an EMBL/GenBank/DDBJ whole genome shotgun (WGS) entry which is preliminary data.</text>
</comment>
<dbReference type="Gene3D" id="3.50.50.60">
    <property type="entry name" value="FAD/NAD(P)-binding domain"/>
    <property type="match status" value="2"/>
</dbReference>
<dbReference type="SUPFAM" id="SSF51905">
    <property type="entry name" value="FAD/NAD(P)-binding domain"/>
    <property type="match status" value="1"/>
</dbReference>
<name>A0AAJ1IBP8_9SPIO</name>
<dbReference type="PANTHER" id="PTHR43106">
    <property type="entry name" value="DEHYDROGENASE-RELATED"/>
    <property type="match status" value="1"/>
</dbReference>
<organism evidence="1 2">
    <name type="scientific">Candidatus Thalassospirochaeta sargassi</name>
    <dbReference type="NCBI Taxonomy" id="3119039"/>
    <lineage>
        <taxon>Bacteria</taxon>
        <taxon>Pseudomonadati</taxon>
        <taxon>Spirochaetota</taxon>
        <taxon>Spirochaetia</taxon>
        <taxon>Spirochaetales</taxon>
        <taxon>Spirochaetaceae</taxon>
        <taxon>Candidatus Thalassospirochaeta</taxon>
    </lineage>
</organism>
<protein>
    <submittedName>
        <fullName evidence="1">NAD(P)/FAD-dependent oxidoreductase</fullName>
    </submittedName>
</protein>
<dbReference type="PRINTS" id="PR00411">
    <property type="entry name" value="PNDRDTASEI"/>
</dbReference>
<gene>
    <name evidence="1" type="ORF">PQJ61_05805</name>
</gene>